<evidence type="ECO:0000256" key="1">
    <source>
        <dbReference type="ARBA" id="ARBA00022801"/>
    </source>
</evidence>
<dbReference type="InterPro" id="IPR027417">
    <property type="entry name" value="P-loop_NTPase"/>
</dbReference>
<dbReference type="InterPro" id="IPR014001">
    <property type="entry name" value="Helicase_ATP-bd"/>
</dbReference>
<keyword evidence="1" id="KW-0378">Hydrolase</keyword>
<feature type="region of interest" description="Disordered" evidence="2">
    <location>
        <begin position="863"/>
        <end position="884"/>
    </location>
</feature>
<feature type="domain" description="Helicase ATP-binding" evidence="3">
    <location>
        <begin position="48"/>
        <end position="257"/>
    </location>
</feature>
<evidence type="ECO:0000256" key="2">
    <source>
        <dbReference type="SAM" id="MobiDB-lite"/>
    </source>
</evidence>
<feature type="compositionally biased region" description="Acidic residues" evidence="2">
    <location>
        <begin position="495"/>
        <end position="504"/>
    </location>
</feature>
<dbReference type="Gene3D" id="3.40.50.10810">
    <property type="entry name" value="Tandem AAA-ATPase domain"/>
    <property type="match status" value="1"/>
</dbReference>
<feature type="domain" description="Helicase C-terminal" evidence="4">
    <location>
        <begin position="674"/>
        <end position="851"/>
    </location>
</feature>
<feature type="compositionally biased region" description="Basic and acidic residues" evidence="2">
    <location>
        <begin position="868"/>
        <end position="884"/>
    </location>
</feature>
<dbReference type="PROSITE" id="PS51192">
    <property type="entry name" value="HELICASE_ATP_BIND_1"/>
    <property type="match status" value="1"/>
</dbReference>
<keyword evidence="5" id="KW-0067">ATP-binding</keyword>
<gene>
    <name evidence="5" type="ORF">DES37_1252</name>
</gene>
<dbReference type="SUPFAM" id="SSF52540">
    <property type="entry name" value="P-loop containing nucleoside triphosphate hydrolases"/>
    <property type="match status" value="2"/>
</dbReference>
<organism evidence="5 6">
    <name type="scientific">Mangrovibacter plantisponsor</name>
    <dbReference type="NCBI Taxonomy" id="451513"/>
    <lineage>
        <taxon>Bacteria</taxon>
        <taxon>Pseudomonadati</taxon>
        <taxon>Pseudomonadota</taxon>
        <taxon>Gammaproteobacteria</taxon>
        <taxon>Enterobacterales</taxon>
        <taxon>Enterobacteriaceae</taxon>
        <taxon>Mangrovibacter</taxon>
    </lineage>
</organism>
<dbReference type="GO" id="GO:0016787">
    <property type="term" value="F:hydrolase activity"/>
    <property type="evidence" value="ECO:0007669"/>
    <property type="project" value="UniProtKB-KW"/>
</dbReference>
<dbReference type="InterPro" id="IPR006935">
    <property type="entry name" value="Helicase/UvrB_N"/>
</dbReference>
<evidence type="ECO:0000259" key="4">
    <source>
        <dbReference type="PROSITE" id="PS51194"/>
    </source>
</evidence>
<dbReference type="GO" id="GO:0005524">
    <property type="term" value="F:ATP binding"/>
    <property type="evidence" value="ECO:0007669"/>
    <property type="project" value="InterPro"/>
</dbReference>
<dbReference type="SMART" id="SM00490">
    <property type="entry name" value="HELICc"/>
    <property type="match status" value="1"/>
</dbReference>
<dbReference type="GO" id="GO:0004386">
    <property type="term" value="F:helicase activity"/>
    <property type="evidence" value="ECO:0007669"/>
    <property type="project" value="UniProtKB-KW"/>
</dbReference>
<dbReference type="PROSITE" id="PS51194">
    <property type="entry name" value="HELICASE_CTER"/>
    <property type="match status" value="1"/>
</dbReference>
<feature type="region of interest" description="Disordered" evidence="2">
    <location>
        <begin position="347"/>
        <end position="368"/>
    </location>
</feature>
<proteinExistence type="predicted"/>
<evidence type="ECO:0000259" key="3">
    <source>
        <dbReference type="PROSITE" id="PS51192"/>
    </source>
</evidence>
<dbReference type="OrthoDB" id="9814088at2"/>
<dbReference type="Pfam" id="PF04851">
    <property type="entry name" value="ResIII"/>
    <property type="match status" value="1"/>
</dbReference>
<dbReference type="GO" id="GO:0003677">
    <property type="term" value="F:DNA binding"/>
    <property type="evidence" value="ECO:0007669"/>
    <property type="project" value="InterPro"/>
</dbReference>
<dbReference type="Gene3D" id="3.40.50.300">
    <property type="entry name" value="P-loop containing nucleotide triphosphate hydrolases"/>
    <property type="match status" value="1"/>
</dbReference>
<dbReference type="PANTHER" id="PTHR45766">
    <property type="entry name" value="DNA ANNEALING HELICASE AND ENDONUCLEASE ZRANB3 FAMILY MEMBER"/>
    <property type="match status" value="1"/>
</dbReference>
<feature type="compositionally biased region" description="Basic and acidic residues" evidence="2">
    <location>
        <begin position="352"/>
        <end position="368"/>
    </location>
</feature>
<dbReference type="EMBL" id="QGTS01000025">
    <property type="protein sequence ID" value="PWW00624.1"/>
    <property type="molecule type" value="Genomic_DNA"/>
</dbReference>
<sequence length="884" mass="101735">MANKLKQIITPVEVSAVMNFDATDMHWQYQSGASSMAAKQAEGVAGLWNLLSKQHLALLADEVGMGKTYQAMGVMLLLWQAKPDARILVMTPNRTLCDNWEREFSIFTEIHYRPEHNAFTSLEGKTKYAPQVHGRLAELAAAVEKKSHHFYLTSIHSLSGLVPPDEKEDALNAAASYGVLYRQQIKQSLGKGGFDLIIIDEAHYFRNRSGSQRAAAAQAFFGDAQDRLGSNVLLLTATPNHSASRNLYDIFSYFSDMPKRYAEDDVRALMNDFAIRRLRKMQGRESSHSKYEYRHERASISSFTNKMDAELFFALYQKQLVVQLDKEKKAGGGRRMLYGYLEGFESTGSTVSERDNSSDEEGQIHNDFNHAPDSALLNNLTRQFHDIYHRFPDHPKYDALVDACFTSDPFKQSQPLHCSKHLVFVRRIPSVREITQRINARYDEIMAERLMNVWQLPAKSLAEWRESGWSRDIFVKLLSEKSNEKPDFDEHMLEDGETDEPETDNDLKLSSKIAELFVMKKTGLRSTDCANVSLRFRRPESLFSLFLEPALDGTTGTYHYHYRKESGERQRDSYGDAARDARLQQSTSTQKIKYITALPTAWGLMFHELPRPAKQQLIKWRDQPNGMAIIENFANYLRTGYLFASPVIIELYCWFTEFNRRPQIGEVQQRYQHFVEWVTPKLNGSLMLRYFVAAIETFETLCVKIVGQKLDNTQYTWREFTSLSSPGWYASGQSQNRERLIRGFNSPFFPNVLVATSVLQEGVNLHLQCHQVHHYGIAWTPGDNEQRNGRVDRLFGRINTMLQVQGAAEMIINYPYLAGTFDQDQLASFIRHKHSVEDKLDSCELEDFDSEIDIQEDPQGWQKWLRQPCKDKDKEDPYPAKFDQ</sequence>
<accession>A0A317PK02</accession>
<keyword evidence="6" id="KW-1185">Reference proteome</keyword>
<dbReference type="Pfam" id="PF00271">
    <property type="entry name" value="Helicase_C"/>
    <property type="match status" value="1"/>
</dbReference>
<dbReference type="PANTHER" id="PTHR45766:SF6">
    <property type="entry name" value="SWI_SNF-RELATED MATRIX-ASSOCIATED ACTIN-DEPENDENT REGULATOR OF CHROMATIN SUBFAMILY A-LIKE PROTEIN 1"/>
    <property type="match status" value="1"/>
</dbReference>
<dbReference type="AlphaFoldDB" id="A0A317PK02"/>
<dbReference type="InterPro" id="IPR001650">
    <property type="entry name" value="Helicase_C-like"/>
</dbReference>
<dbReference type="Proteomes" id="UP000246744">
    <property type="component" value="Unassembled WGS sequence"/>
</dbReference>
<protein>
    <submittedName>
        <fullName evidence="5">Superfamily II DNA or RNA helicase</fullName>
    </submittedName>
</protein>
<dbReference type="SMART" id="SM00487">
    <property type="entry name" value="DEXDc"/>
    <property type="match status" value="1"/>
</dbReference>
<evidence type="ECO:0000313" key="5">
    <source>
        <dbReference type="EMBL" id="PWW00624.1"/>
    </source>
</evidence>
<dbReference type="InterPro" id="IPR038718">
    <property type="entry name" value="SNF2-like_sf"/>
</dbReference>
<name>A0A317PK02_9ENTR</name>
<dbReference type="RefSeq" id="WP_110028179.1">
    <property type="nucleotide sequence ID" value="NZ_QGTS01000025.1"/>
</dbReference>
<keyword evidence="5" id="KW-0547">Nucleotide-binding</keyword>
<reference evidence="5 6" key="1">
    <citation type="submission" date="2018-05" db="EMBL/GenBank/DDBJ databases">
        <title>Genomic Encyclopedia of Type Strains, Phase IV (KMG-IV): sequencing the most valuable type-strain genomes for metagenomic binning, comparative biology and taxonomic classification.</title>
        <authorList>
            <person name="Goeker M."/>
        </authorList>
    </citation>
    <scope>NUCLEOTIDE SEQUENCE [LARGE SCALE GENOMIC DNA]</scope>
    <source>
        <strain evidence="5 6">DSM 19579</strain>
    </source>
</reference>
<comment type="caution">
    <text evidence="5">The sequence shown here is derived from an EMBL/GenBank/DDBJ whole genome shotgun (WGS) entry which is preliminary data.</text>
</comment>
<feature type="region of interest" description="Disordered" evidence="2">
    <location>
        <begin position="486"/>
        <end position="505"/>
    </location>
</feature>
<keyword evidence="5" id="KW-0347">Helicase</keyword>
<evidence type="ECO:0000313" key="6">
    <source>
        <dbReference type="Proteomes" id="UP000246744"/>
    </source>
</evidence>